<evidence type="ECO:0000313" key="2">
    <source>
        <dbReference type="EMBL" id="MCA9379463.1"/>
    </source>
</evidence>
<feature type="transmembrane region" description="Helical" evidence="1">
    <location>
        <begin position="30"/>
        <end position="49"/>
    </location>
</feature>
<feature type="transmembrane region" description="Helical" evidence="1">
    <location>
        <begin position="95"/>
        <end position="113"/>
    </location>
</feature>
<comment type="caution">
    <text evidence="2">The sequence shown here is derived from an EMBL/GenBank/DDBJ whole genome shotgun (WGS) entry which is preliminary data.</text>
</comment>
<accession>A0A955IA17</accession>
<reference evidence="2" key="1">
    <citation type="submission" date="2020-04" db="EMBL/GenBank/DDBJ databases">
        <authorList>
            <person name="Zhang T."/>
        </authorList>
    </citation>
    <scope>NUCLEOTIDE SEQUENCE</scope>
    <source>
        <strain evidence="2">HKST-UBA12</strain>
    </source>
</reference>
<evidence type="ECO:0000256" key="1">
    <source>
        <dbReference type="SAM" id="Phobius"/>
    </source>
</evidence>
<name>A0A955IA17_9BACT</name>
<dbReference type="InterPro" id="IPR014509">
    <property type="entry name" value="YjdF-like"/>
</dbReference>
<protein>
    <recommendedName>
        <fullName evidence="4">DUF2238 domain-containing protein</fullName>
    </recommendedName>
</protein>
<keyword evidence="1" id="KW-1133">Transmembrane helix</keyword>
<evidence type="ECO:0008006" key="4">
    <source>
        <dbReference type="Google" id="ProtNLM"/>
    </source>
</evidence>
<feature type="transmembrane region" description="Helical" evidence="1">
    <location>
        <begin position="165"/>
        <end position="182"/>
    </location>
</feature>
<dbReference type="Pfam" id="PF09997">
    <property type="entry name" value="DUF2238"/>
    <property type="match status" value="1"/>
</dbReference>
<feature type="transmembrane region" description="Helical" evidence="1">
    <location>
        <begin position="61"/>
        <end position="83"/>
    </location>
</feature>
<sequence length="189" mass="21322">MKRPIVILPIGVITFFTLQSLGLFTLTSRVLALGWLGYLVLGLVVLLVIDNWKHFALKEMNWIYIAYSLHMTIFSLVEIYDAYSVSPLVNRIEHAVGGALLMWTAWVVVKASAFATKTTIATQMIFAFGIGTMFGVINEIIELGLDFFLHTNTIGPELWDTNLDLLMNWLGMGLFIIVLVSLKQPRRQE</sequence>
<proteinExistence type="predicted"/>
<reference evidence="2" key="2">
    <citation type="journal article" date="2021" name="Microbiome">
        <title>Successional dynamics and alternative stable states in a saline activated sludge microbial community over 9 years.</title>
        <authorList>
            <person name="Wang Y."/>
            <person name="Ye J."/>
            <person name="Ju F."/>
            <person name="Liu L."/>
            <person name="Boyd J.A."/>
            <person name="Deng Y."/>
            <person name="Parks D.H."/>
            <person name="Jiang X."/>
            <person name="Yin X."/>
            <person name="Woodcroft B.J."/>
            <person name="Tyson G.W."/>
            <person name="Hugenholtz P."/>
            <person name="Polz M.F."/>
            <person name="Zhang T."/>
        </authorList>
    </citation>
    <scope>NUCLEOTIDE SEQUENCE</scope>
    <source>
        <strain evidence="2">HKST-UBA12</strain>
    </source>
</reference>
<feature type="transmembrane region" description="Helical" evidence="1">
    <location>
        <begin position="5"/>
        <end position="24"/>
    </location>
</feature>
<keyword evidence="1" id="KW-0812">Transmembrane</keyword>
<gene>
    <name evidence="2" type="ORF">KC640_03470</name>
</gene>
<feature type="transmembrane region" description="Helical" evidence="1">
    <location>
        <begin position="125"/>
        <end position="145"/>
    </location>
</feature>
<keyword evidence="1" id="KW-0472">Membrane</keyword>
<dbReference type="EMBL" id="JAGQLI010000194">
    <property type="protein sequence ID" value="MCA9379463.1"/>
    <property type="molecule type" value="Genomic_DNA"/>
</dbReference>
<dbReference type="Proteomes" id="UP000760819">
    <property type="component" value="Unassembled WGS sequence"/>
</dbReference>
<organism evidence="2 3">
    <name type="scientific">Candidatus Dojkabacteria bacterium</name>
    <dbReference type="NCBI Taxonomy" id="2099670"/>
    <lineage>
        <taxon>Bacteria</taxon>
        <taxon>Candidatus Dojkabacteria</taxon>
    </lineage>
</organism>
<dbReference type="AlphaFoldDB" id="A0A955IA17"/>
<evidence type="ECO:0000313" key="3">
    <source>
        <dbReference type="Proteomes" id="UP000760819"/>
    </source>
</evidence>